<dbReference type="PANTHER" id="PTHR16119">
    <property type="entry name" value="TRANSMEMBRANE PROTEIN 144"/>
    <property type="match status" value="1"/>
</dbReference>
<name>A0A9N8DKT6_9STRA</name>
<feature type="transmembrane region" description="Helical" evidence="7">
    <location>
        <begin position="131"/>
        <end position="152"/>
    </location>
</feature>
<reference evidence="8" key="1">
    <citation type="submission" date="2020-06" db="EMBL/GenBank/DDBJ databases">
        <authorList>
            <consortium name="Plant Systems Biology data submission"/>
        </authorList>
    </citation>
    <scope>NUCLEOTIDE SEQUENCE</scope>
    <source>
        <strain evidence="8">D6</strain>
    </source>
</reference>
<keyword evidence="5 7" id="KW-0472">Membrane</keyword>
<feature type="transmembrane region" description="Helical" evidence="7">
    <location>
        <begin position="104"/>
        <end position="125"/>
    </location>
</feature>
<evidence type="ECO:0000256" key="2">
    <source>
        <dbReference type="ARBA" id="ARBA00005731"/>
    </source>
</evidence>
<evidence type="ECO:0000256" key="3">
    <source>
        <dbReference type="ARBA" id="ARBA00022692"/>
    </source>
</evidence>
<comment type="similarity">
    <text evidence="2">Belongs to the TMEM144 family.</text>
</comment>
<evidence type="ECO:0000256" key="6">
    <source>
        <dbReference type="SAM" id="MobiDB-lite"/>
    </source>
</evidence>
<evidence type="ECO:0000256" key="5">
    <source>
        <dbReference type="ARBA" id="ARBA00023136"/>
    </source>
</evidence>
<dbReference type="GO" id="GO:0015144">
    <property type="term" value="F:carbohydrate transmembrane transporter activity"/>
    <property type="evidence" value="ECO:0007669"/>
    <property type="project" value="InterPro"/>
</dbReference>
<dbReference type="InterPro" id="IPR012435">
    <property type="entry name" value="TMEM144"/>
</dbReference>
<dbReference type="GO" id="GO:0016020">
    <property type="term" value="C:membrane"/>
    <property type="evidence" value="ECO:0007669"/>
    <property type="project" value="UniProtKB-SubCell"/>
</dbReference>
<feature type="region of interest" description="Disordered" evidence="6">
    <location>
        <begin position="242"/>
        <end position="293"/>
    </location>
</feature>
<feature type="compositionally biased region" description="Low complexity" evidence="6">
    <location>
        <begin position="157"/>
        <end position="166"/>
    </location>
</feature>
<keyword evidence="3 7" id="KW-0812">Transmembrane</keyword>
<organism evidence="8 9">
    <name type="scientific">Seminavis robusta</name>
    <dbReference type="NCBI Taxonomy" id="568900"/>
    <lineage>
        <taxon>Eukaryota</taxon>
        <taxon>Sar</taxon>
        <taxon>Stramenopiles</taxon>
        <taxon>Ochrophyta</taxon>
        <taxon>Bacillariophyta</taxon>
        <taxon>Bacillariophyceae</taxon>
        <taxon>Bacillariophycidae</taxon>
        <taxon>Naviculales</taxon>
        <taxon>Naviculaceae</taxon>
        <taxon>Seminavis</taxon>
    </lineage>
</organism>
<dbReference type="AlphaFoldDB" id="A0A9N8DKT6"/>
<feature type="transmembrane region" description="Helical" evidence="7">
    <location>
        <begin position="75"/>
        <end position="97"/>
    </location>
</feature>
<feature type="transmembrane region" description="Helical" evidence="7">
    <location>
        <begin position="50"/>
        <end position="69"/>
    </location>
</feature>
<sequence length="515" mass="56089">MLELHRLLQSQFDQCSENCGWIAAFVAALSYGTFGVPIKQTVSVDVHPLVLQSYKTITMFLFSWFIIYLGESIRFTPWGLLSGLLWVCGGTGGIFAIRNAGMSVAVGTWSSCMVVINFLVGIVFFQEPVASIPSTFGAFCFLAVGLVGMSIYSAPTTQQQQQSATSSEDRNIPLMDNNNPAGDMLLEEDVDSDDERPDQQEMTPITITQGITSRLRCISPARNRTTSNSAMVGAEVPVGRRLSPCRSRSSEGLDDAINNATNTIGAPAYDPLRDPSREPDDNDDPIGGRRRCSENDKKDRRFLGFFREAATISIFNTNGLTRRQLGILGAVINGVLTGSSLVPIHYAKKQGFGGAAYMLSFASGALLANITIWIIWFLAEFIRTSSSHHQQQQQRDATGRGSIVISSCTATFESMPPVHFRQLWAPGFAAGTLLSIAMFGSILSVTYLGQGVGNSIIQSKILISGLWGIFWYREIVGGVNIAKWFASAAVAVTSILWLSYERIHSKAAVSVDAHF</sequence>
<feature type="transmembrane region" description="Helical" evidence="7">
    <location>
        <begin position="484"/>
        <end position="500"/>
    </location>
</feature>
<keyword evidence="9" id="KW-1185">Reference proteome</keyword>
<dbReference type="PANTHER" id="PTHR16119:SF17">
    <property type="entry name" value="TRANSMEMBRANE PROTEIN 144"/>
    <property type="match status" value="1"/>
</dbReference>
<feature type="transmembrane region" description="Helical" evidence="7">
    <location>
        <begin position="423"/>
        <end position="449"/>
    </location>
</feature>
<dbReference type="Proteomes" id="UP001153069">
    <property type="component" value="Unassembled WGS sequence"/>
</dbReference>
<keyword evidence="4 7" id="KW-1133">Transmembrane helix</keyword>
<feature type="transmembrane region" description="Helical" evidence="7">
    <location>
        <begin position="356"/>
        <end position="379"/>
    </location>
</feature>
<comment type="caution">
    <text evidence="8">The sequence shown here is derived from an EMBL/GenBank/DDBJ whole genome shotgun (WGS) entry which is preliminary data.</text>
</comment>
<evidence type="ECO:0000313" key="9">
    <source>
        <dbReference type="Proteomes" id="UP001153069"/>
    </source>
</evidence>
<dbReference type="Pfam" id="PF07857">
    <property type="entry name" value="TMEM144"/>
    <property type="match status" value="2"/>
</dbReference>
<evidence type="ECO:0000313" key="8">
    <source>
        <dbReference type="EMBL" id="CAB9502385.1"/>
    </source>
</evidence>
<dbReference type="OrthoDB" id="426527at2759"/>
<feature type="transmembrane region" description="Helical" evidence="7">
    <location>
        <begin position="20"/>
        <end position="38"/>
    </location>
</feature>
<evidence type="ECO:0000256" key="4">
    <source>
        <dbReference type="ARBA" id="ARBA00022989"/>
    </source>
</evidence>
<evidence type="ECO:0000256" key="7">
    <source>
        <dbReference type="SAM" id="Phobius"/>
    </source>
</evidence>
<dbReference type="InterPro" id="IPR010651">
    <property type="entry name" value="Sugar_transport"/>
</dbReference>
<comment type="subcellular location">
    <subcellularLocation>
        <location evidence="1">Membrane</location>
        <topology evidence="1">Multi-pass membrane protein</topology>
    </subcellularLocation>
</comment>
<proteinExistence type="inferred from homology"/>
<feature type="region of interest" description="Disordered" evidence="6">
    <location>
        <begin position="157"/>
        <end position="185"/>
    </location>
</feature>
<gene>
    <name evidence="8" type="ORF">SEMRO_135_G063690.1</name>
</gene>
<accession>A0A9N8DKT6</accession>
<feature type="transmembrane region" description="Helical" evidence="7">
    <location>
        <begin position="325"/>
        <end position="344"/>
    </location>
</feature>
<protein>
    <submittedName>
        <fullName evidence="8">Uncharacterized protein</fullName>
    </submittedName>
</protein>
<dbReference type="EMBL" id="CAICTM010000134">
    <property type="protein sequence ID" value="CAB9502385.1"/>
    <property type="molecule type" value="Genomic_DNA"/>
</dbReference>
<evidence type="ECO:0000256" key="1">
    <source>
        <dbReference type="ARBA" id="ARBA00004141"/>
    </source>
</evidence>